<sequence length="174" mass="19685">MHQPITIDGEDLDDMKTFTYLGSIIDEQGGSDADMLTRIGKARAAYLQLKNMWNSKQLSTNTKQLGAQILCNYSFKLRRKFLFIIICCWKMVCSLPQNADTDGIWPMDVENAMPILTFTSAFEPPCSSMMLLPKMIEISVLHVVFENLGFTLCMLKPTDAETVDRLKALDINFS</sequence>
<protein>
    <submittedName>
        <fullName evidence="3">BTB domain-containing protein</fullName>
    </submittedName>
</protein>
<proteinExistence type="predicted"/>
<dbReference type="Proteomes" id="UP000279833">
    <property type="component" value="Unassembled WGS sequence"/>
</dbReference>
<organism evidence="3">
    <name type="scientific">Schistosoma curassoni</name>
    <dbReference type="NCBI Taxonomy" id="6186"/>
    <lineage>
        <taxon>Eukaryota</taxon>
        <taxon>Metazoa</taxon>
        <taxon>Spiralia</taxon>
        <taxon>Lophotrochozoa</taxon>
        <taxon>Platyhelminthes</taxon>
        <taxon>Trematoda</taxon>
        <taxon>Digenea</taxon>
        <taxon>Strigeidida</taxon>
        <taxon>Schistosomatoidea</taxon>
        <taxon>Schistosomatidae</taxon>
        <taxon>Schistosoma</taxon>
    </lineage>
</organism>
<reference evidence="1 2" key="2">
    <citation type="submission" date="2018-11" db="EMBL/GenBank/DDBJ databases">
        <authorList>
            <consortium name="Pathogen Informatics"/>
        </authorList>
    </citation>
    <scope>NUCLEOTIDE SEQUENCE [LARGE SCALE GENOMIC DNA]</scope>
    <source>
        <strain evidence="1">Dakar</strain>
        <strain evidence="2">Dakar, Senegal</strain>
    </source>
</reference>
<evidence type="ECO:0000313" key="1">
    <source>
        <dbReference type="EMBL" id="VDP65779.1"/>
    </source>
</evidence>
<reference evidence="3" key="1">
    <citation type="submission" date="2016-06" db="UniProtKB">
        <authorList>
            <consortium name="WormBaseParasite"/>
        </authorList>
    </citation>
    <scope>IDENTIFICATION</scope>
</reference>
<name>A0A183KTN7_9TREM</name>
<evidence type="ECO:0000313" key="3">
    <source>
        <dbReference type="WBParaSite" id="SCUD_0001843001-mRNA-1"/>
    </source>
</evidence>
<keyword evidence="2" id="KW-1185">Reference proteome</keyword>
<accession>A0A183KTN7</accession>
<dbReference type="EMBL" id="UZAK01040999">
    <property type="protein sequence ID" value="VDP65779.1"/>
    <property type="molecule type" value="Genomic_DNA"/>
</dbReference>
<dbReference type="AlphaFoldDB" id="A0A183KTN7"/>
<evidence type="ECO:0000313" key="2">
    <source>
        <dbReference type="Proteomes" id="UP000279833"/>
    </source>
</evidence>
<dbReference type="WBParaSite" id="SCUD_0001843001-mRNA-1">
    <property type="protein sequence ID" value="SCUD_0001843001-mRNA-1"/>
    <property type="gene ID" value="SCUD_0001843001"/>
</dbReference>
<gene>
    <name evidence="1" type="ORF">SCUD_LOCUS18427</name>
</gene>